<evidence type="ECO:0000313" key="1">
    <source>
        <dbReference type="EMBL" id="SVD76096.1"/>
    </source>
</evidence>
<reference evidence="1" key="1">
    <citation type="submission" date="2018-05" db="EMBL/GenBank/DDBJ databases">
        <authorList>
            <person name="Lanie J.A."/>
            <person name="Ng W.-L."/>
            <person name="Kazmierczak K.M."/>
            <person name="Andrzejewski T.M."/>
            <person name="Davidsen T.M."/>
            <person name="Wayne K.J."/>
            <person name="Tettelin H."/>
            <person name="Glass J.I."/>
            <person name="Rusch D."/>
            <person name="Podicherti R."/>
            <person name="Tsui H.-C.T."/>
            <person name="Winkler M.E."/>
        </authorList>
    </citation>
    <scope>NUCLEOTIDE SEQUENCE</scope>
</reference>
<accession>A0A382XYJ3</accession>
<protein>
    <submittedName>
        <fullName evidence="1">Uncharacterized protein</fullName>
    </submittedName>
</protein>
<sequence>VTIDQRAMKFNEPVTFRIALGIVGVDELAKNLQTI</sequence>
<proteinExistence type="predicted"/>
<organism evidence="1">
    <name type="scientific">marine metagenome</name>
    <dbReference type="NCBI Taxonomy" id="408172"/>
    <lineage>
        <taxon>unclassified sequences</taxon>
        <taxon>metagenomes</taxon>
        <taxon>ecological metagenomes</taxon>
    </lineage>
</organism>
<dbReference type="AlphaFoldDB" id="A0A382XYJ3"/>
<name>A0A382XYJ3_9ZZZZ</name>
<feature type="non-terminal residue" evidence="1">
    <location>
        <position position="1"/>
    </location>
</feature>
<dbReference type="EMBL" id="UINC01171502">
    <property type="protein sequence ID" value="SVD76096.1"/>
    <property type="molecule type" value="Genomic_DNA"/>
</dbReference>
<gene>
    <name evidence="1" type="ORF">METZ01_LOCUS428950</name>
</gene>